<organism evidence="2 3">
    <name type="scientific">Hevea brasiliensis</name>
    <name type="common">Para rubber tree</name>
    <name type="synonym">Siphonia brasiliensis</name>
    <dbReference type="NCBI Taxonomy" id="3981"/>
    <lineage>
        <taxon>Eukaryota</taxon>
        <taxon>Viridiplantae</taxon>
        <taxon>Streptophyta</taxon>
        <taxon>Embryophyta</taxon>
        <taxon>Tracheophyta</taxon>
        <taxon>Spermatophyta</taxon>
        <taxon>Magnoliopsida</taxon>
        <taxon>eudicotyledons</taxon>
        <taxon>Gunneridae</taxon>
        <taxon>Pentapetalae</taxon>
        <taxon>rosids</taxon>
        <taxon>fabids</taxon>
        <taxon>Malpighiales</taxon>
        <taxon>Euphorbiaceae</taxon>
        <taxon>Crotonoideae</taxon>
        <taxon>Micrandreae</taxon>
        <taxon>Hevea</taxon>
    </lineage>
</organism>
<proteinExistence type="predicted"/>
<sequence>MASAKLRPNGRTRPRLLLVDQELGFTANAKTAMHVRHVTFQDSEEMAEITSGNMTIMSCPVLNEVGIQRLAGNGKKRDPQKSDDMDET</sequence>
<feature type="compositionally biased region" description="Basic and acidic residues" evidence="1">
    <location>
        <begin position="75"/>
        <end position="88"/>
    </location>
</feature>
<dbReference type="EMBL" id="JAAGAX010000013">
    <property type="protein sequence ID" value="KAF2293664.1"/>
    <property type="molecule type" value="Genomic_DNA"/>
</dbReference>
<evidence type="ECO:0000313" key="3">
    <source>
        <dbReference type="Proteomes" id="UP000467840"/>
    </source>
</evidence>
<keyword evidence="3" id="KW-1185">Reference proteome</keyword>
<dbReference type="Proteomes" id="UP000467840">
    <property type="component" value="Chromosome 7"/>
</dbReference>
<gene>
    <name evidence="2" type="ORF">GH714_003940</name>
</gene>
<name>A0A6A6KYP8_HEVBR</name>
<feature type="region of interest" description="Disordered" evidence="1">
    <location>
        <begin position="69"/>
        <end position="88"/>
    </location>
</feature>
<comment type="caution">
    <text evidence="2">The sequence shown here is derived from an EMBL/GenBank/DDBJ whole genome shotgun (WGS) entry which is preliminary data.</text>
</comment>
<reference evidence="2 3" key="1">
    <citation type="journal article" date="2020" name="Mol. Plant">
        <title>The Chromosome-Based Rubber Tree Genome Provides New Insights into Spurge Genome Evolution and Rubber Biosynthesis.</title>
        <authorList>
            <person name="Liu J."/>
            <person name="Shi C."/>
            <person name="Shi C.C."/>
            <person name="Li W."/>
            <person name="Zhang Q.J."/>
            <person name="Zhang Y."/>
            <person name="Li K."/>
            <person name="Lu H.F."/>
            <person name="Shi C."/>
            <person name="Zhu S.T."/>
            <person name="Xiao Z.Y."/>
            <person name="Nan H."/>
            <person name="Yue Y."/>
            <person name="Zhu X.G."/>
            <person name="Wu Y."/>
            <person name="Hong X.N."/>
            <person name="Fan G.Y."/>
            <person name="Tong Y."/>
            <person name="Zhang D."/>
            <person name="Mao C.L."/>
            <person name="Liu Y.L."/>
            <person name="Hao S.J."/>
            <person name="Liu W.Q."/>
            <person name="Lv M.Q."/>
            <person name="Zhang H.B."/>
            <person name="Liu Y."/>
            <person name="Hu-Tang G.R."/>
            <person name="Wang J.P."/>
            <person name="Wang J.H."/>
            <person name="Sun Y.H."/>
            <person name="Ni S.B."/>
            <person name="Chen W.B."/>
            <person name="Zhang X.C."/>
            <person name="Jiao Y.N."/>
            <person name="Eichler E.E."/>
            <person name="Li G.H."/>
            <person name="Liu X."/>
            <person name="Gao L.Z."/>
        </authorList>
    </citation>
    <scope>NUCLEOTIDE SEQUENCE [LARGE SCALE GENOMIC DNA]</scope>
    <source>
        <strain evidence="3">cv. GT1</strain>
        <tissue evidence="2">Leaf</tissue>
    </source>
</reference>
<dbReference type="AlphaFoldDB" id="A0A6A6KYP8"/>
<evidence type="ECO:0000313" key="2">
    <source>
        <dbReference type="EMBL" id="KAF2293664.1"/>
    </source>
</evidence>
<evidence type="ECO:0000256" key="1">
    <source>
        <dbReference type="SAM" id="MobiDB-lite"/>
    </source>
</evidence>
<accession>A0A6A6KYP8</accession>
<protein>
    <submittedName>
        <fullName evidence="2">Uncharacterized protein</fullName>
    </submittedName>
</protein>